<comment type="caution">
    <text evidence="2">The sequence shown here is derived from an EMBL/GenBank/DDBJ whole genome shotgun (WGS) entry which is preliminary data.</text>
</comment>
<accession>A0A177T9K0</accession>
<feature type="compositionally biased region" description="Polar residues" evidence="1">
    <location>
        <begin position="348"/>
        <end position="359"/>
    </location>
</feature>
<dbReference type="Proteomes" id="UP000077521">
    <property type="component" value="Unassembled WGS sequence"/>
</dbReference>
<dbReference type="EMBL" id="LWDF02000279">
    <property type="protein sequence ID" value="KAE8250848.1"/>
    <property type="molecule type" value="Genomic_DNA"/>
</dbReference>
<feature type="compositionally biased region" description="Polar residues" evidence="1">
    <location>
        <begin position="136"/>
        <end position="148"/>
    </location>
</feature>
<evidence type="ECO:0000256" key="1">
    <source>
        <dbReference type="SAM" id="MobiDB-lite"/>
    </source>
</evidence>
<reference evidence="2" key="1">
    <citation type="submission" date="2016-04" db="EMBL/GenBank/DDBJ databases">
        <authorList>
            <person name="Nguyen H.D."/>
            <person name="Samba Siva P."/>
            <person name="Cullis J."/>
            <person name="Levesque C.A."/>
            <person name="Hambleton S."/>
        </authorList>
    </citation>
    <scope>NUCLEOTIDE SEQUENCE</scope>
    <source>
        <strain evidence="2">DAOMC 236416</strain>
    </source>
</reference>
<proteinExistence type="predicted"/>
<feature type="compositionally biased region" description="Polar residues" evidence="1">
    <location>
        <begin position="168"/>
        <end position="198"/>
    </location>
</feature>
<organism evidence="2 3">
    <name type="scientific">Tilletia indica</name>
    <dbReference type="NCBI Taxonomy" id="43049"/>
    <lineage>
        <taxon>Eukaryota</taxon>
        <taxon>Fungi</taxon>
        <taxon>Dikarya</taxon>
        <taxon>Basidiomycota</taxon>
        <taxon>Ustilaginomycotina</taxon>
        <taxon>Exobasidiomycetes</taxon>
        <taxon>Tilletiales</taxon>
        <taxon>Tilletiaceae</taxon>
        <taxon>Tilletia</taxon>
    </lineage>
</organism>
<feature type="region of interest" description="Disordered" evidence="1">
    <location>
        <begin position="312"/>
        <end position="453"/>
    </location>
</feature>
<dbReference type="AlphaFoldDB" id="A0A177T9K0"/>
<evidence type="ECO:0000313" key="2">
    <source>
        <dbReference type="EMBL" id="KAE8250848.1"/>
    </source>
</evidence>
<name>A0A177T9K0_9BASI</name>
<feature type="compositionally biased region" description="Polar residues" evidence="1">
    <location>
        <begin position="316"/>
        <end position="340"/>
    </location>
</feature>
<feature type="compositionally biased region" description="Polar residues" evidence="1">
    <location>
        <begin position="62"/>
        <end position="72"/>
    </location>
</feature>
<protein>
    <submittedName>
        <fullName evidence="2">Uncharacterized protein</fullName>
    </submittedName>
</protein>
<evidence type="ECO:0000313" key="3">
    <source>
        <dbReference type="Proteomes" id="UP000077521"/>
    </source>
</evidence>
<gene>
    <name evidence="2" type="ORF">A4X13_0g4323</name>
</gene>
<feature type="compositionally biased region" description="Polar residues" evidence="1">
    <location>
        <begin position="442"/>
        <end position="453"/>
    </location>
</feature>
<sequence length="453" mass="47353">MAVVVDVFHLAAYIAQTREYLNPDHLSHFIHLKERLACAFAEPIGSASSAQYSVSASSLPSTPGTMTANAAASSKPPLHASGRGPSPGPGSIRPLPPAQLTATPCASFPPDTGVSPTTLTAAPHHEVRSPPPTMARQPSTPLRSTFPSTAKDVHARPPAATANMPQVKDSTSINGLPASPSRQHPITPMSTRSSLPFRSSPTTNYLPLLAFPPLLGDGSGDSLPNPGATVPKPAFGPVPISPSGPHPFVHPGPAFLTATSPSTEPVLTISPEDAAELLKLFPELGALPLENESPTFNGIMTRSTQDSVWTGDLVQCPNTQDSSGSAPPTTPMTRSTQDSVWTADLVQCPNTQDSSGSAPPTTPPNAAGLPFAVPLGNDGSRRDMHRYRGRVADTPPSPSPMRGPTSSLLPKMLVRPYTPRKRSSKTTAPTARPPKHSKITAPRTNPSSIQPSE</sequence>
<reference evidence="2" key="2">
    <citation type="journal article" date="2019" name="IMA Fungus">
        <title>Genome sequencing and comparison of five Tilletia species to identify candidate genes for the detection of regulated species infecting wheat.</title>
        <authorList>
            <person name="Nguyen H.D.T."/>
            <person name="Sultana T."/>
            <person name="Kesanakurti P."/>
            <person name="Hambleton S."/>
        </authorList>
    </citation>
    <scope>NUCLEOTIDE SEQUENCE</scope>
    <source>
        <strain evidence="2">DAOMC 236416</strain>
    </source>
</reference>
<feature type="region of interest" description="Disordered" evidence="1">
    <location>
        <begin position="54"/>
        <end position="198"/>
    </location>
</feature>
<feature type="compositionally biased region" description="Low complexity" evidence="1">
    <location>
        <begin position="81"/>
        <end position="93"/>
    </location>
</feature>
<keyword evidence="3" id="KW-1185">Reference proteome</keyword>